<protein>
    <recommendedName>
        <fullName evidence="2">Linalool dehydratase/isomerase domain-containing protein</fullName>
    </recommendedName>
</protein>
<dbReference type="Gene3D" id="1.10.630.10">
    <property type="entry name" value="Cytochrome P450"/>
    <property type="match status" value="1"/>
</dbReference>
<name>A0AAU7Q7Y1_9GAMM</name>
<sequence>MLPLIDLILSKENALPPDLWGLIYSEWRPMPEEGSTVFLQGLENRGDNNLRKRIYFSAMTPDLYNPMYKAKVVSFFDALLDPKFSNIPFMRHYLDYYFDIYWDLHLGVKGQAIPTEIREIGEAFNTVLAYRNPLQPIVYENYMAVRKRLDFLRGWIDERVADIAAGRLAEPEKTLAWYWLKNAGDGAHFSQKDIIFECFHNFVALSQWGNTLYGIMSRLSEDGGDKAVRSSFRQTMSGDYDNAKGAPYTPLELFVMELFRTISPNSGSISAIDDARNSAYGESPHRRLGLSFERHSYLITPHTSTSLSRELWQEPDAFDPDRYRQVPTSAEINEEKCRQMGLARCPFDITSFEVKDGRKVDITNSGFGTVFGGSGRTAESGLRFRRLCAVWLQLPPLPRRTTHHPGV</sequence>
<gene>
    <name evidence="1" type="ORF">ABK905_21305</name>
</gene>
<dbReference type="GO" id="GO:0004497">
    <property type="term" value="F:monooxygenase activity"/>
    <property type="evidence" value="ECO:0007669"/>
    <property type="project" value="InterPro"/>
</dbReference>
<dbReference type="GO" id="GO:0016705">
    <property type="term" value="F:oxidoreductase activity, acting on paired donors, with incorporation or reduction of molecular oxygen"/>
    <property type="evidence" value="ECO:0007669"/>
    <property type="project" value="InterPro"/>
</dbReference>
<accession>A0AAU7Q7Y1</accession>
<dbReference type="GO" id="GO:0005506">
    <property type="term" value="F:iron ion binding"/>
    <property type="evidence" value="ECO:0007669"/>
    <property type="project" value="InterPro"/>
</dbReference>
<dbReference type="SUPFAM" id="SSF48264">
    <property type="entry name" value="Cytochrome P450"/>
    <property type="match status" value="1"/>
</dbReference>
<proteinExistence type="predicted"/>
<evidence type="ECO:0000313" key="1">
    <source>
        <dbReference type="EMBL" id="XBS69017.1"/>
    </source>
</evidence>
<reference evidence="1" key="1">
    <citation type="submission" date="2024-06" db="EMBL/GenBank/DDBJ databases">
        <authorList>
            <person name="Coelho C."/>
            <person name="Bento M."/>
            <person name="Garcia E."/>
            <person name="Camelo A."/>
            <person name="Brandao I."/>
            <person name="Espirito Santo C."/>
            <person name="Trovao J."/>
            <person name="Verissimo A."/>
            <person name="Costa J."/>
            <person name="Tiago I."/>
        </authorList>
    </citation>
    <scope>NUCLEOTIDE SEQUENCE</scope>
    <source>
        <strain evidence="1">KWT182</strain>
    </source>
</reference>
<dbReference type="GO" id="GO:0020037">
    <property type="term" value="F:heme binding"/>
    <property type="evidence" value="ECO:0007669"/>
    <property type="project" value="InterPro"/>
</dbReference>
<dbReference type="InterPro" id="IPR036396">
    <property type="entry name" value="Cyt_P450_sf"/>
</dbReference>
<dbReference type="AlphaFoldDB" id="A0AAU7Q7Y1"/>
<organism evidence="1">
    <name type="scientific">Acerihabitans sp. KWT182</name>
    <dbReference type="NCBI Taxonomy" id="3157919"/>
    <lineage>
        <taxon>Bacteria</taxon>
        <taxon>Pseudomonadati</taxon>
        <taxon>Pseudomonadota</taxon>
        <taxon>Gammaproteobacteria</taxon>
        <taxon>Enterobacterales</taxon>
        <taxon>Pectobacteriaceae</taxon>
        <taxon>Acerihabitans</taxon>
    </lineage>
</organism>
<dbReference type="EMBL" id="CP157947">
    <property type="protein sequence ID" value="XBS69017.1"/>
    <property type="molecule type" value="Genomic_DNA"/>
</dbReference>
<evidence type="ECO:0008006" key="2">
    <source>
        <dbReference type="Google" id="ProtNLM"/>
    </source>
</evidence>